<feature type="region of interest" description="Disordered" evidence="2">
    <location>
        <begin position="14"/>
        <end position="66"/>
    </location>
</feature>
<dbReference type="VEuPathDB" id="TriTrypDB:TRSC58_03932"/>
<feature type="compositionally biased region" description="Basic and acidic residues" evidence="2">
    <location>
        <begin position="531"/>
        <end position="540"/>
    </location>
</feature>
<reference evidence="3 4" key="1">
    <citation type="journal article" date="2018" name="BMC Genomics">
        <title>Genomic comparison of Trypanosoma conorhini and Trypanosoma rangeli to Trypanosoma cruzi strains of high and low virulence.</title>
        <authorList>
            <person name="Bradwell K.R."/>
            <person name="Koparde V.N."/>
            <person name="Matveyev A.V."/>
            <person name="Serrano M.G."/>
            <person name="Alves J.M."/>
            <person name="Parikh H."/>
            <person name="Huang B."/>
            <person name="Lee V."/>
            <person name="Espinosa-Alvarez O."/>
            <person name="Ortiz P.A."/>
            <person name="Costa-Martins A.G."/>
            <person name="Teixeira M.M."/>
            <person name="Buck G.A."/>
        </authorList>
    </citation>
    <scope>NUCLEOTIDE SEQUENCE [LARGE SCALE GENOMIC DNA]</scope>
    <source>
        <strain evidence="3 4">AM80</strain>
    </source>
</reference>
<sequence>MQETDKSATVAYNAVDVSIGEAEETSLTRGPAAASALTRGKATNSPRGAPRKGGSGDKRGAKDCAGMEGERLHDVSVATQETNTCGSPKRIGGPAKPHQRRGISPAVPYPAGRPRPDMLSGTASYWSTIENDRTIGVGTVGLFQGQQNDEVLPERASARINGTVVVGPPAYVRKMRDYLNWREKHSTLFSAIKVQDGKEWRAARLRQLRAKARRQKEEEYEYALAIKRLRQRGWSVLANVPRENMRLKQIKAERDAFRAECENNMLHKIREASQQREVILQQLAMSKDERMREANLVRDAARLEREMMIARREVHSAHVKERASNTRAEREVEREYFRECAAMEDTCRQSQLSALRERVFAKTCPSGFASTFSSDVRGAGHQYPPGDWHNTFNSPLRRLPNASDDNFRRQWMAELEEERMGLARAEVEMVRAGRLNASIQRDFSYRSNCERAKALRHEREALRERKQQLDEEVERFQEVLHQQEVEGRKRREDVIHSLRESKRLHASRLRRAIEEEELMAQTACAEDLHRLQEHAAELRKSMTPSPRLARPPPAPLGEEKPVDA</sequence>
<proteinExistence type="predicted"/>
<dbReference type="AlphaFoldDB" id="A0A3R7M1C8"/>
<feature type="region of interest" description="Disordered" evidence="2">
    <location>
        <begin position="531"/>
        <end position="564"/>
    </location>
</feature>
<evidence type="ECO:0000313" key="4">
    <source>
        <dbReference type="Proteomes" id="UP000283634"/>
    </source>
</evidence>
<keyword evidence="4" id="KW-1185">Reference proteome</keyword>
<evidence type="ECO:0000256" key="2">
    <source>
        <dbReference type="SAM" id="MobiDB-lite"/>
    </source>
</evidence>
<evidence type="ECO:0000313" key="3">
    <source>
        <dbReference type="EMBL" id="RNE97553.1"/>
    </source>
</evidence>
<dbReference type="Proteomes" id="UP000283634">
    <property type="component" value="Unassembled WGS sequence"/>
</dbReference>
<dbReference type="GeneID" id="40333332"/>
<name>A0A3R7M1C8_TRYRA</name>
<evidence type="ECO:0000256" key="1">
    <source>
        <dbReference type="SAM" id="Coils"/>
    </source>
</evidence>
<gene>
    <name evidence="3" type="ORF">TraAM80_09399</name>
</gene>
<dbReference type="OrthoDB" id="247005at2759"/>
<organism evidence="3 4">
    <name type="scientific">Trypanosoma rangeli</name>
    <dbReference type="NCBI Taxonomy" id="5698"/>
    <lineage>
        <taxon>Eukaryota</taxon>
        <taxon>Discoba</taxon>
        <taxon>Euglenozoa</taxon>
        <taxon>Kinetoplastea</taxon>
        <taxon>Metakinetoplastina</taxon>
        <taxon>Trypanosomatida</taxon>
        <taxon>Trypanosomatidae</taxon>
        <taxon>Trypanosoma</taxon>
        <taxon>Herpetosoma</taxon>
    </lineage>
</organism>
<feature type="coiled-coil region" evidence="1">
    <location>
        <begin position="269"/>
        <end position="313"/>
    </location>
</feature>
<keyword evidence="1" id="KW-0175">Coiled coil</keyword>
<comment type="caution">
    <text evidence="3">The sequence shown here is derived from an EMBL/GenBank/DDBJ whole genome shotgun (WGS) entry which is preliminary data.</text>
</comment>
<dbReference type="OMA" id="WSTIEND"/>
<feature type="coiled-coil region" evidence="1">
    <location>
        <begin position="452"/>
        <end position="486"/>
    </location>
</feature>
<dbReference type="EMBL" id="MKGL01000550">
    <property type="protein sequence ID" value="RNE97553.1"/>
    <property type="molecule type" value="Genomic_DNA"/>
</dbReference>
<accession>A0A3R7M1C8</accession>
<feature type="region of interest" description="Disordered" evidence="2">
    <location>
        <begin position="81"/>
        <end position="116"/>
    </location>
</feature>
<dbReference type="RefSeq" id="XP_029234185.1">
    <property type="nucleotide sequence ID" value="XM_029386085.1"/>
</dbReference>
<protein>
    <submittedName>
        <fullName evidence="3">Uncharacterized protein</fullName>
    </submittedName>
</protein>